<dbReference type="RefSeq" id="WP_166115642.1">
    <property type="nucleotide sequence ID" value="NZ_BAABDB010000030.1"/>
</dbReference>
<keyword evidence="2" id="KW-1185">Reference proteome</keyword>
<accession>A0A841QHA4</accession>
<gene>
    <name evidence="1" type="ORF">HNR55_002400</name>
</gene>
<name>A0A841QHA4_9PROT</name>
<proteinExistence type="predicted"/>
<evidence type="ECO:0000313" key="1">
    <source>
        <dbReference type="EMBL" id="MBB6457798.1"/>
    </source>
</evidence>
<organism evidence="1 2">
    <name type="scientific">Acetobacter lovaniensis</name>
    <dbReference type="NCBI Taxonomy" id="104100"/>
    <lineage>
        <taxon>Bacteria</taxon>
        <taxon>Pseudomonadati</taxon>
        <taxon>Pseudomonadota</taxon>
        <taxon>Alphaproteobacteria</taxon>
        <taxon>Acetobacterales</taxon>
        <taxon>Acetobacteraceae</taxon>
        <taxon>Acetobacter</taxon>
    </lineage>
</organism>
<dbReference type="AlphaFoldDB" id="A0A841QHA4"/>
<dbReference type="Proteomes" id="UP000578000">
    <property type="component" value="Unassembled WGS sequence"/>
</dbReference>
<reference evidence="1 2" key="1">
    <citation type="submission" date="2020-08" db="EMBL/GenBank/DDBJ databases">
        <title>Genomic Encyclopedia of Type Strains, Phase IV (KMG-IV): sequencing the most valuable type-strain genomes for metagenomic binning, comparative biology and taxonomic classification.</title>
        <authorList>
            <person name="Goeker M."/>
        </authorList>
    </citation>
    <scope>NUCLEOTIDE SEQUENCE [LARGE SCALE GENOMIC DNA]</scope>
    <source>
        <strain evidence="1 2">DSM 4491</strain>
    </source>
</reference>
<protein>
    <submittedName>
        <fullName evidence="1">Phage tail sheath gpL-like</fullName>
    </submittedName>
</protein>
<evidence type="ECO:0000313" key="2">
    <source>
        <dbReference type="Proteomes" id="UP000578000"/>
    </source>
</evidence>
<dbReference type="EMBL" id="JACHIE010000011">
    <property type="protein sequence ID" value="MBB6457798.1"/>
    <property type="molecule type" value="Genomic_DNA"/>
</dbReference>
<sequence>MAIISGTPTSYTRPGVTVNLNINDSSTGSNEFLVLVMGNATSGTTMYGKTGPYLFTTLDQLATDFGKTSDIYTIIEQYQLTDSSTSLYAINLIATNESTSTVSNGNIKSITANLNSTASASDPAGTGITATGGSGTGATFDVTSTPSASKFLPASVAINNPGTGYKVGDTLTITGVGTLTVATVDETTITGVTDDVLMEQTLATVGDIEFDLVIGTLSSAAAIQGWQTYAEKTWSATSELYGIYITAKQAASANAFITAAGDFTSADKTVVFPCPMSLSPARLIGQAAAEIATRTQISPSLPLRSWALGIGVVPLAERMPQSVLDTLFANGYSTISYDRAGNPTIQRTRIAATLSSTGDAINDTSLETPFQSAYAAKYFRTQLTPYTSSPHILVDDGLETPSIYMTSPSAVKGTMVHAYQDLVDLGVCTDIKSFTASLAVEKDTQVIGRLNIQASGTLTWGLNQIALNLSLSK</sequence>
<comment type="caution">
    <text evidence="1">The sequence shown here is derived from an EMBL/GenBank/DDBJ whole genome shotgun (WGS) entry which is preliminary data.</text>
</comment>